<protein>
    <submittedName>
        <fullName evidence="2">Uncharacterized protein</fullName>
    </submittedName>
</protein>
<evidence type="ECO:0000313" key="2">
    <source>
        <dbReference type="EMBL" id="SVC89573.1"/>
    </source>
</evidence>
<keyword evidence="1" id="KW-1133">Transmembrane helix</keyword>
<sequence>MLNKLRNFSKGKLATVLVAIIIIPFVFWGMGSVFSGGKTNSLAKINSFNISTKDFVDHLNKSKLST</sequence>
<evidence type="ECO:0000256" key="1">
    <source>
        <dbReference type="SAM" id="Phobius"/>
    </source>
</evidence>
<dbReference type="EMBL" id="UINC01117264">
    <property type="protein sequence ID" value="SVC89573.1"/>
    <property type="molecule type" value="Genomic_DNA"/>
</dbReference>
<dbReference type="AlphaFoldDB" id="A0A382QVQ4"/>
<feature type="non-terminal residue" evidence="2">
    <location>
        <position position="1"/>
    </location>
</feature>
<reference evidence="2" key="1">
    <citation type="submission" date="2018-05" db="EMBL/GenBank/DDBJ databases">
        <authorList>
            <person name="Lanie J.A."/>
            <person name="Ng W.-L."/>
            <person name="Kazmierczak K.M."/>
            <person name="Andrzejewski T.M."/>
            <person name="Davidsen T.M."/>
            <person name="Wayne K.J."/>
            <person name="Tettelin H."/>
            <person name="Glass J.I."/>
            <person name="Rusch D."/>
            <person name="Podicherti R."/>
            <person name="Tsui H.-C.T."/>
            <person name="Winkler M.E."/>
        </authorList>
    </citation>
    <scope>NUCLEOTIDE SEQUENCE</scope>
</reference>
<organism evidence="2">
    <name type="scientific">marine metagenome</name>
    <dbReference type="NCBI Taxonomy" id="408172"/>
    <lineage>
        <taxon>unclassified sequences</taxon>
        <taxon>metagenomes</taxon>
        <taxon>ecological metagenomes</taxon>
    </lineage>
</organism>
<feature type="transmembrane region" description="Helical" evidence="1">
    <location>
        <begin position="12"/>
        <end position="31"/>
    </location>
</feature>
<name>A0A382QVQ4_9ZZZZ</name>
<proteinExistence type="predicted"/>
<accession>A0A382QVQ4</accession>
<keyword evidence="1" id="KW-0472">Membrane</keyword>
<gene>
    <name evidence="2" type="ORF">METZ01_LOCUS342427</name>
</gene>
<feature type="non-terminal residue" evidence="2">
    <location>
        <position position="66"/>
    </location>
</feature>
<keyword evidence="1" id="KW-0812">Transmembrane</keyword>
<dbReference type="Pfam" id="PF13624">
    <property type="entry name" value="SurA_N_3"/>
    <property type="match status" value="1"/>
</dbReference>